<evidence type="ECO:0000313" key="1">
    <source>
        <dbReference type="EMBL" id="MDN7796132.1"/>
    </source>
</evidence>
<name>A0AAW7T1V2_BURVI</name>
<sequence length="81" mass="9229">MNAQLVYPKTRLSKKLVRIHSIRARLGTAANIVCATTHVEDVEGISPVFRFNAPIEFESESRHYLDLNRHPICEQRTASHS</sequence>
<reference evidence="1" key="1">
    <citation type="submission" date="2023-07" db="EMBL/GenBank/DDBJ databases">
        <title>A collection of bacterial strains from the Burkholderia cepacia Research Laboratory and Repository.</title>
        <authorList>
            <person name="Lipuma J."/>
            <person name="Spilker T."/>
            <person name="Caverly L."/>
        </authorList>
    </citation>
    <scope>NUCLEOTIDE SEQUENCE</scope>
    <source>
        <strain evidence="1">AU44268</strain>
    </source>
</reference>
<organism evidence="1 2">
    <name type="scientific">Burkholderia vietnamiensis</name>
    <dbReference type="NCBI Taxonomy" id="60552"/>
    <lineage>
        <taxon>Bacteria</taxon>
        <taxon>Pseudomonadati</taxon>
        <taxon>Pseudomonadota</taxon>
        <taxon>Betaproteobacteria</taxon>
        <taxon>Burkholderiales</taxon>
        <taxon>Burkholderiaceae</taxon>
        <taxon>Burkholderia</taxon>
        <taxon>Burkholderia cepacia complex</taxon>
    </lineage>
</organism>
<gene>
    <name evidence="1" type="ORF">QZM33_14440</name>
</gene>
<dbReference type="EMBL" id="JAUJRV010000009">
    <property type="protein sequence ID" value="MDN7796132.1"/>
    <property type="molecule type" value="Genomic_DNA"/>
</dbReference>
<proteinExistence type="predicted"/>
<dbReference type="RefSeq" id="WP_301788558.1">
    <property type="nucleotide sequence ID" value="NZ_JAUJRV010000009.1"/>
</dbReference>
<accession>A0AAW7T1V2</accession>
<comment type="caution">
    <text evidence="1">The sequence shown here is derived from an EMBL/GenBank/DDBJ whole genome shotgun (WGS) entry which is preliminary data.</text>
</comment>
<evidence type="ECO:0000313" key="2">
    <source>
        <dbReference type="Proteomes" id="UP001171620"/>
    </source>
</evidence>
<protein>
    <submittedName>
        <fullName evidence="1">Uncharacterized protein</fullName>
    </submittedName>
</protein>
<dbReference type="AlphaFoldDB" id="A0AAW7T1V2"/>
<dbReference type="Proteomes" id="UP001171620">
    <property type="component" value="Unassembled WGS sequence"/>
</dbReference>